<evidence type="ECO:0000313" key="1">
    <source>
        <dbReference type="EMBL" id="CAD6189627.1"/>
    </source>
</evidence>
<organism evidence="1 2">
    <name type="scientific">Caenorhabditis auriculariae</name>
    <dbReference type="NCBI Taxonomy" id="2777116"/>
    <lineage>
        <taxon>Eukaryota</taxon>
        <taxon>Metazoa</taxon>
        <taxon>Ecdysozoa</taxon>
        <taxon>Nematoda</taxon>
        <taxon>Chromadorea</taxon>
        <taxon>Rhabditida</taxon>
        <taxon>Rhabditina</taxon>
        <taxon>Rhabditomorpha</taxon>
        <taxon>Rhabditoidea</taxon>
        <taxon>Rhabditidae</taxon>
        <taxon>Peloderinae</taxon>
        <taxon>Caenorhabditis</taxon>
    </lineage>
</organism>
<comment type="caution">
    <text evidence="1">The sequence shown here is derived from an EMBL/GenBank/DDBJ whole genome shotgun (WGS) entry which is preliminary data.</text>
</comment>
<keyword evidence="2" id="KW-1185">Reference proteome</keyword>
<dbReference type="Proteomes" id="UP000835052">
    <property type="component" value="Unassembled WGS sequence"/>
</dbReference>
<reference evidence="1" key="1">
    <citation type="submission" date="2020-10" db="EMBL/GenBank/DDBJ databases">
        <authorList>
            <person name="Kikuchi T."/>
        </authorList>
    </citation>
    <scope>NUCLEOTIDE SEQUENCE</scope>
    <source>
        <strain evidence="1">NKZ352</strain>
    </source>
</reference>
<gene>
    <name evidence="1" type="ORF">CAUJ_LOCUS5546</name>
</gene>
<dbReference type="EMBL" id="CAJGYM010000011">
    <property type="protein sequence ID" value="CAD6189627.1"/>
    <property type="molecule type" value="Genomic_DNA"/>
</dbReference>
<name>A0A8S1H2Q7_9PELO</name>
<sequence>MEVDPEPETFISSQLHQNWGKKSKMLFNRLPQKAAVEMISGLHPDLDDIHSLFFWQLTEICETKFIDNLNKILDRESALKIFFHLKSLQYDLEFPDSQEIYETMESFINMAIKDLIEGGLRMHHLDPYDVTRPEKTILTSRDLFDSFILNDRPELEGNNDRPAMLFKKRLLKNLLKTTDLKSKNKAFREECEKIANFS</sequence>
<protein>
    <submittedName>
        <fullName evidence="1">Uncharacterized protein</fullName>
    </submittedName>
</protein>
<accession>A0A8S1H2Q7</accession>
<proteinExistence type="predicted"/>
<dbReference type="AlphaFoldDB" id="A0A8S1H2Q7"/>
<evidence type="ECO:0000313" key="2">
    <source>
        <dbReference type="Proteomes" id="UP000835052"/>
    </source>
</evidence>